<dbReference type="Pfam" id="PF13657">
    <property type="entry name" value="Couple_hipA"/>
    <property type="match status" value="1"/>
</dbReference>
<sequence>MAIKDGKDYLYLVWKCASNRRHYIVGQLTKNGQYEFQYCEEIEKALEVGFTPLVSFEKLNVVYKSEILFPVFASRLPDRKRKDIKNILKKYGLEEYDSYQLLKKSGAKLPIDNLQFIDPILNYKNSFEKLFYVTGARHYLGCNGNKCKEAIQVTRGDEVFLEHEVDNSYDENAIRVVNEQQKTLGYVPRYYAQAFVKFIEEDRVEECHVANAAKENCCDECIGVVIKITELKK</sequence>
<evidence type="ECO:0000256" key="2">
    <source>
        <dbReference type="ARBA" id="ARBA00022801"/>
    </source>
</evidence>
<keyword evidence="2" id="KW-0378">Hydrolase</keyword>
<organism evidence="4 5">
    <name type="scientific">Brotonthovivens ammoniilytica</name>
    <dbReference type="NCBI Taxonomy" id="2981725"/>
    <lineage>
        <taxon>Bacteria</taxon>
        <taxon>Bacillati</taxon>
        <taxon>Bacillota</taxon>
        <taxon>Clostridia</taxon>
        <taxon>Lachnospirales</taxon>
        <taxon>Lachnospiraceae</taxon>
        <taxon>Brotonthovivens</taxon>
    </lineage>
</organism>
<dbReference type="InterPro" id="IPR014905">
    <property type="entry name" value="HIRAN"/>
</dbReference>
<protein>
    <submittedName>
        <fullName evidence="4">HIRAN domain-containing protein</fullName>
    </submittedName>
</protein>
<dbReference type="Pfam" id="PF08797">
    <property type="entry name" value="HIRAN"/>
    <property type="match status" value="1"/>
</dbReference>
<evidence type="ECO:0000313" key="4">
    <source>
        <dbReference type="EMBL" id="MCU6762698.1"/>
    </source>
</evidence>
<reference evidence="4 5" key="1">
    <citation type="journal article" date="2021" name="ISME Commun">
        <title>Automated analysis of genomic sequences facilitates high-throughput and comprehensive description of bacteria.</title>
        <authorList>
            <person name="Hitch T.C.A."/>
        </authorList>
    </citation>
    <scope>NUCLEOTIDE SEQUENCE [LARGE SCALE GENOMIC DNA]</scope>
    <source>
        <strain evidence="4 5">Sanger_109</strain>
    </source>
</reference>
<dbReference type="SMART" id="SM00910">
    <property type="entry name" value="HIRAN"/>
    <property type="match status" value="1"/>
</dbReference>
<dbReference type="Proteomes" id="UP001652442">
    <property type="component" value="Unassembled WGS sequence"/>
</dbReference>
<dbReference type="Gene3D" id="3.30.70.2330">
    <property type="match status" value="1"/>
</dbReference>
<comment type="caution">
    <text evidence="4">The sequence shown here is derived from an EMBL/GenBank/DDBJ whole genome shotgun (WGS) entry which is preliminary data.</text>
</comment>
<evidence type="ECO:0000259" key="3">
    <source>
        <dbReference type="SMART" id="SM00910"/>
    </source>
</evidence>
<evidence type="ECO:0000256" key="1">
    <source>
        <dbReference type="ARBA" id="ARBA00022723"/>
    </source>
</evidence>
<gene>
    <name evidence="4" type="ORF">OCV88_10170</name>
</gene>
<proteinExistence type="predicted"/>
<feature type="domain" description="HIRAN" evidence="3">
    <location>
        <begin position="137"/>
        <end position="230"/>
    </location>
</feature>
<accession>A0ABT2TKF8</accession>
<keyword evidence="1" id="KW-0479">Metal-binding</keyword>
<dbReference type="EMBL" id="JAOQJQ010000004">
    <property type="protein sequence ID" value="MCU6762698.1"/>
    <property type="molecule type" value="Genomic_DNA"/>
</dbReference>
<name>A0ABT2TKF8_9FIRM</name>
<evidence type="ECO:0000313" key="5">
    <source>
        <dbReference type="Proteomes" id="UP001652442"/>
    </source>
</evidence>
<dbReference type="InterPro" id="IPR017508">
    <property type="entry name" value="HipA_N1"/>
</dbReference>
<keyword evidence="5" id="KW-1185">Reference proteome</keyword>
<dbReference type="RefSeq" id="WP_158425405.1">
    <property type="nucleotide sequence ID" value="NZ_JAOQJQ010000004.1"/>
</dbReference>